<organism evidence="1 2">
    <name type="scientific">Roseicyclus persicicus</name>
    <dbReference type="NCBI Taxonomy" id="2650661"/>
    <lineage>
        <taxon>Bacteria</taxon>
        <taxon>Pseudomonadati</taxon>
        <taxon>Pseudomonadota</taxon>
        <taxon>Alphaproteobacteria</taxon>
        <taxon>Rhodobacterales</taxon>
        <taxon>Roseobacteraceae</taxon>
        <taxon>Roseicyclus</taxon>
    </lineage>
</organism>
<sequence>MAAADTSRRPPFHVMIVAQAGRLTYEALLFAAAFRHTNPAFPGRLIVAEPQPGARWPGDPRIADADARALLTDAFGAEILPFESRHFGASYPYGNKIEALAALPEGEPFVFFDTDTVITGDLTEVPFDFDRPSASLRVEATWPEIQLYGPGYTQTWKSLYDRFGLDFEASLDTAWPEEYWRRYLYFNAGFFYYRDPAEFGRRFAEYAVSIRDDPPPELVCQSLDPWLDQVALPLVIHALGGGRDALPAGWLDGSHSCHYRVLPLAYAREPQRVIDLMEEVTAPNRIKRVLKAYEPMKRMIYQGKGQKARALFDREALPRKEQVIRNTLKREKLWLR</sequence>
<comment type="caution">
    <text evidence="1">The sequence shown here is derived from an EMBL/GenBank/DDBJ whole genome shotgun (WGS) entry which is preliminary data.</text>
</comment>
<dbReference type="Proteomes" id="UP000526408">
    <property type="component" value="Unassembled WGS sequence"/>
</dbReference>
<name>A0A7X6GWR5_9RHOB</name>
<accession>A0A7X6GWR5</accession>
<reference evidence="1 2" key="1">
    <citation type="submission" date="2020-04" db="EMBL/GenBank/DDBJ databases">
        <authorList>
            <person name="Yoon J."/>
        </authorList>
    </citation>
    <scope>NUCLEOTIDE SEQUENCE [LARGE SCALE GENOMIC DNA]</scope>
    <source>
        <strain evidence="1 2">KMU-115</strain>
    </source>
</reference>
<dbReference type="RefSeq" id="WP_168622159.1">
    <property type="nucleotide sequence ID" value="NZ_JAAZQQ010000001.1"/>
</dbReference>
<protein>
    <submittedName>
        <fullName evidence="1">Uncharacterized protein</fullName>
    </submittedName>
</protein>
<dbReference type="EMBL" id="JAAZQQ010000001">
    <property type="protein sequence ID" value="NKX43817.1"/>
    <property type="molecule type" value="Genomic_DNA"/>
</dbReference>
<keyword evidence="2" id="KW-1185">Reference proteome</keyword>
<evidence type="ECO:0000313" key="1">
    <source>
        <dbReference type="EMBL" id="NKX43817.1"/>
    </source>
</evidence>
<evidence type="ECO:0000313" key="2">
    <source>
        <dbReference type="Proteomes" id="UP000526408"/>
    </source>
</evidence>
<dbReference type="AlphaFoldDB" id="A0A7X6GWR5"/>
<gene>
    <name evidence="1" type="ORF">HCU73_04370</name>
</gene>
<proteinExistence type="predicted"/>